<dbReference type="EMBL" id="CP036290">
    <property type="protein sequence ID" value="QDU86161.1"/>
    <property type="molecule type" value="Genomic_DNA"/>
</dbReference>
<comment type="catalytic activity">
    <reaction evidence="10">
        <text>ITP + H2O = IMP + diphosphate + H(+)</text>
        <dbReference type="Rhea" id="RHEA:29399"/>
        <dbReference type="ChEBI" id="CHEBI:15377"/>
        <dbReference type="ChEBI" id="CHEBI:15378"/>
        <dbReference type="ChEBI" id="CHEBI:33019"/>
        <dbReference type="ChEBI" id="CHEBI:58053"/>
        <dbReference type="ChEBI" id="CHEBI:61402"/>
        <dbReference type="EC" id="3.6.1.66"/>
    </reaction>
</comment>
<reference evidence="11 12" key="1">
    <citation type="submission" date="2019-02" db="EMBL/GenBank/DDBJ databases">
        <title>Deep-cultivation of Planctomycetes and their phenomic and genomic characterization uncovers novel biology.</title>
        <authorList>
            <person name="Wiegand S."/>
            <person name="Jogler M."/>
            <person name="Boedeker C."/>
            <person name="Pinto D."/>
            <person name="Vollmers J."/>
            <person name="Rivas-Marin E."/>
            <person name="Kohn T."/>
            <person name="Peeters S.H."/>
            <person name="Heuer A."/>
            <person name="Rast P."/>
            <person name="Oberbeckmann S."/>
            <person name="Bunk B."/>
            <person name="Jeske O."/>
            <person name="Meyerdierks A."/>
            <person name="Storesund J.E."/>
            <person name="Kallscheuer N."/>
            <person name="Luecker S."/>
            <person name="Lage O.M."/>
            <person name="Pohl T."/>
            <person name="Merkel B.J."/>
            <person name="Hornburger P."/>
            <person name="Mueller R.-W."/>
            <person name="Bruemmer F."/>
            <person name="Labrenz M."/>
            <person name="Spormann A.M."/>
            <person name="Op den Camp H."/>
            <person name="Overmann J."/>
            <person name="Amann R."/>
            <person name="Jetten M.S.M."/>
            <person name="Mascher T."/>
            <person name="Medema M.H."/>
            <person name="Devos D.P."/>
            <person name="Kaster A.-K."/>
            <person name="Ovreas L."/>
            <person name="Rohde M."/>
            <person name="Galperin M.Y."/>
            <person name="Jogler C."/>
        </authorList>
    </citation>
    <scope>NUCLEOTIDE SEQUENCE [LARGE SCALE GENOMIC DNA]</scope>
    <source>
        <strain evidence="11 12">Pla163</strain>
    </source>
</reference>
<dbReference type="Proteomes" id="UP000319342">
    <property type="component" value="Chromosome"/>
</dbReference>
<dbReference type="GO" id="GO:0000166">
    <property type="term" value="F:nucleotide binding"/>
    <property type="evidence" value="ECO:0007669"/>
    <property type="project" value="UniProtKB-KW"/>
</dbReference>
<feature type="binding site" evidence="10">
    <location>
        <begin position="195"/>
        <end position="196"/>
    </location>
    <ligand>
        <name>substrate</name>
    </ligand>
</feature>
<dbReference type="EC" id="3.6.1.66" evidence="10"/>
<protein>
    <recommendedName>
        <fullName evidence="10">dITP/XTP pyrophosphatase</fullName>
        <ecNumber evidence="10">3.6.1.66</ecNumber>
    </recommendedName>
    <alternativeName>
        <fullName evidence="10">Non-canonical purine NTP pyrophosphatase</fullName>
    </alternativeName>
    <alternativeName>
        <fullName evidence="10">Non-standard purine NTP pyrophosphatase</fullName>
    </alternativeName>
    <alternativeName>
        <fullName evidence="10">Nucleoside-triphosphate diphosphatase</fullName>
    </alternativeName>
    <alternativeName>
        <fullName evidence="10">Nucleoside-triphosphate pyrophosphatase</fullName>
        <shortName evidence="10">NTPase</shortName>
    </alternativeName>
</protein>
<dbReference type="OrthoDB" id="9807456at2"/>
<feature type="active site" description="Proton acceptor" evidence="10">
    <location>
        <position position="73"/>
    </location>
</feature>
<dbReference type="GO" id="GO:0036220">
    <property type="term" value="F:ITP diphosphatase activity"/>
    <property type="evidence" value="ECO:0007669"/>
    <property type="project" value="UniProtKB-UniRule"/>
</dbReference>
<comment type="subunit">
    <text evidence="2 10">Homodimer.</text>
</comment>
<evidence type="ECO:0000256" key="4">
    <source>
        <dbReference type="ARBA" id="ARBA00022741"/>
    </source>
</evidence>
<evidence type="ECO:0000256" key="1">
    <source>
        <dbReference type="ARBA" id="ARBA00008023"/>
    </source>
</evidence>
<dbReference type="GO" id="GO:0009117">
    <property type="term" value="P:nucleotide metabolic process"/>
    <property type="evidence" value="ECO:0007669"/>
    <property type="project" value="UniProtKB-KW"/>
</dbReference>
<sequence>MTAPVELVVASGNAKKLFEIRALLEPLGVRTLAPSDVGGLPDVDEDAPDFEGNARKKAASGALACGRWCLADDSGLVVDALHGAPGVFSARFAGEHGNDAANNALLLERLAEVAPDPARRTAAFECAVALARPDGTVVATTRGRVGGRILTAASGVGGFGYDPLFALDDPEVPDHPGTGRSFADLGPEVKGAVSHRGRALRALVERLPDVFAEHA</sequence>
<dbReference type="CDD" id="cd00515">
    <property type="entry name" value="HAM1"/>
    <property type="match status" value="1"/>
</dbReference>
<feature type="binding site" evidence="10">
    <location>
        <begin position="11"/>
        <end position="16"/>
    </location>
    <ligand>
        <name>substrate</name>
    </ligand>
</feature>
<dbReference type="AlphaFoldDB" id="A0A518D3W3"/>
<evidence type="ECO:0000256" key="6">
    <source>
        <dbReference type="ARBA" id="ARBA00022842"/>
    </source>
</evidence>
<dbReference type="InterPro" id="IPR029001">
    <property type="entry name" value="ITPase-like_fam"/>
</dbReference>
<dbReference type="GO" id="GO:0036222">
    <property type="term" value="F:XTP diphosphatase activity"/>
    <property type="evidence" value="ECO:0007669"/>
    <property type="project" value="UniProtKB-UniRule"/>
</dbReference>
<dbReference type="Pfam" id="PF01725">
    <property type="entry name" value="Ham1p_like"/>
    <property type="match status" value="1"/>
</dbReference>
<evidence type="ECO:0000256" key="5">
    <source>
        <dbReference type="ARBA" id="ARBA00022801"/>
    </source>
</evidence>
<organism evidence="11 12">
    <name type="scientific">Rohdeia mirabilis</name>
    <dbReference type="NCBI Taxonomy" id="2528008"/>
    <lineage>
        <taxon>Bacteria</taxon>
        <taxon>Pseudomonadati</taxon>
        <taxon>Planctomycetota</taxon>
        <taxon>Planctomycetia</taxon>
        <taxon>Planctomycetia incertae sedis</taxon>
        <taxon>Rohdeia</taxon>
    </lineage>
</organism>
<keyword evidence="5 10" id="KW-0378">Hydrolase</keyword>
<proteinExistence type="inferred from homology"/>
<feature type="binding site" evidence="10">
    <location>
        <position position="190"/>
    </location>
    <ligand>
        <name>substrate</name>
    </ligand>
</feature>
<dbReference type="FunFam" id="3.90.950.10:FF:000001">
    <property type="entry name" value="dITP/XTP pyrophosphatase"/>
    <property type="match status" value="1"/>
</dbReference>
<name>A0A518D3W3_9BACT</name>
<evidence type="ECO:0000256" key="7">
    <source>
        <dbReference type="ARBA" id="ARBA00023080"/>
    </source>
</evidence>
<feature type="binding site" evidence="10">
    <location>
        <begin position="159"/>
        <end position="162"/>
    </location>
    <ligand>
        <name>substrate</name>
    </ligand>
</feature>
<dbReference type="PANTHER" id="PTHR11067:SF9">
    <property type="entry name" value="INOSINE TRIPHOSPHATE PYROPHOSPHATASE"/>
    <property type="match status" value="1"/>
</dbReference>
<dbReference type="PANTHER" id="PTHR11067">
    <property type="entry name" value="INOSINE TRIPHOSPHATE PYROPHOSPHATASE/HAM1 PROTEIN"/>
    <property type="match status" value="1"/>
</dbReference>
<gene>
    <name evidence="11" type="ORF">Pla163_33100</name>
</gene>
<dbReference type="GO" id="GO:0017111">
    <property type="term" value="F:ribonucleoside triphosphate phosphatase activity"/>
    <property type="evidence" value="ECO:0007669"/>
    <property type="project" value="InterPro"/>
</dbReference>
<feature type="binding site" evidence="10">
    <location>
        <position position="74"/>
    </location>
    <ligand>
        <name>substrate</name>
    </ligand>
</feature>
<dbReference type="Gene3D" id="3.90.950.10">
    <property type="match status" value="1"/>
</dbReference>
<evidence type="ECO:0000313" key="12">
    <source>
        <dbReference type="Proteomes" id="UP000319342"/>
    </source>
</evidence>
<keyword evidence="7 10" id="KW-0546">Nucleotide metabolism</keyword>
<dbReference type="GO" id="GO:0005829">
    <property type="term" value="C:cytosol"/>
    <property type="evidence" value="ECO:0007669"/>
    <property type="project" value="TreeGrafter"/>
</dbReference>
<dbReference type="SUPFAM" id="SSF52972">
    <property type="entry name" value="ITPase-like"/>
    <property type="match status" value="1"/>
</dbReference>
<keyword evidence="6 10" id="KW-0460">Magnesium</keyword>
<keyword evidence="12" id="KW-1185">Reference proteome</keyword>
<evidence type="ECO:0000256" key="8">
    <source>
        <dbReference type="ARBA" id="ARBA00051875"/>
    </source>
</evidence>
<evidence type="ECO:0000313" key="11">
    <source>
        <dbReference type="EMBL" id="QDU86161.1"/>
    </source>
</evidence>
<feature type="binding site" evidence="10">
    <location>
        <position position="44"/>
    </location>
    <ligand>
        <name>Mg(2+)</name>
        <dbReference type="ChEBI" id="CHEBI:18420"/>
    </ligand>
</feature>
<dbReference type="GO" id="GO:0035870">
    <property type="term" value="F:dITP diphosphatase activity"/>
    <property type="evidence" value="ECO:0007669"/>
    <property type="project" value="UniProtKB-UniRule"/>
</dbReference>
<evidence type="ECO:0000256" key="10">
    <source>
        <dbReference type="HAMAP-Rule" id="MF_01405"/>
    </source>
</evidence>
<comment type="catalytic activity">
    <reaction evidence="8 10">
        <text>dITP + H2O = dIMP + diphosphate + H(+)</text>
        <dbReference type="Rhea" id="RHEA:28342"/>
        <dbReference type="ChEBI" id="CHEBI:15377"/>
        <dbReference type="ChEBI" id="CHEBI:15378"/>
        <dbReference type="ChEBI" id="CHEBI:33019"/>
        <dbReference type="ChEBI" id="CHEBI:61194"/>
        <dbReference type="ChEBI" id="CHEBI:61382"/>
        <dbReference type="EC" id="3.6.1.66"/>
    </reaction>
</comment>
<feature type="binding site" evidence="10">
    <location>
        <position position="73"/>
    </location>
    <ligand>
        <name>Mg(2+)</name>
        <dbReference type="ChEBI" id="CHEBI:18420"/>
    </ligand>
</feature>
<dbReference type="GO" id="GO:0046872">
    <property type="term" value="F:metal ion binding"/>
    <property type="evidence" value="ECO:0007669"/>
    <property type="project" value="UniProtKB-KW"/>
</dbReference>
<evidence type="ECO:0000256" key="2">
    <source>
        <dbReference type="ARBA" id="ARBA00011738"/>
    </source>
</evidence>
<dbReference type="InterPro" id="IPR002637">
    <property type="entry name" value="RdgB/HAM1"/>
</dbReference>
<evidence type="ECO:0000256" key="3">
    <source>
        <dbReference type="ARBA" id="ARBA00022723"/>
    </source>
</evidence>
<dbReference type="RefSeq" id="WP_145190877.1">
    <property type="nucleotide sequence ID" value="NZ_CP036290.1"/>
</dbReference>
<comment type="catalytic activity">
    <reaction evidence="9 10">
        <text>XTP + H2O = XMP + diphosphate + H(+)</text>
        <dbReference type="Rhea" id="RHEA:28610"/>
        <dbReference type="ChEBI" id="CHEBI:15377"/>
        <dbReference type="ChEBI" id="CHEBI:15378"/>
        <dbReference type="ChEBI" id="CHEBI:33019"/>
        <dbReference type="ChEBI" id="CHEBI:57464"/>
        <dbReference type="ChEBI" id="CHEBI:61314"/>
        <dbReference type="EC" id="3.6.1.66"/>
    </reaction>
</comment>
<dbReference type="InterPro" id="IPR020922">
    <property type="entry name" value="dITP/XTP_pyrophosphatase"/>
</dbReference>
<keyword evidence="4 10" id="KW-0547">Nucleotide-binding</keyword>
<accession>A0A518D3W3</accession>
<dbReference type="GO" id="GO:0009146">
    <property type="term" value="P:purine nucleoside triphosphate catabolic process"/>
    <property type="evidence" value="ECO:0007669"/>
    <property type="project" value="UniProtKB-UniRule"/>
</dbReference>
<evidence type="ECO:0000256" key="9">
    <source>
        <dbReference type="ARBA" id="ARBA00052017"/>
    </source>
</evidence>
<comment type="cofactor">
    <cofactor evidence="10">
        <name>Mg(2+)</name>
        <dbReference type="ChEBI" id="CHEBI:18420"/>
    </cofactor>
    <text evidence="10">Binds 1 Mg(2+) ion per subunit.</text>
</comment>
<comment type="similarity">
    <text evidence="1 10">Belongs to the HAM1 NTPase family.</text>
</comment>
<keyword evidence="3 10" id="KW-0479">Metal-binding</keyword>
<comment type="function">
    <text evidence="10">Pyrophosphatase that catalyzes the hydrolysis of nucleoside triphosphates to their monophosphate derivatives, with a high preference for the non-canonical purine nucleotides XTP (xanthosine triphosphate), dITP (deoxyinosine triphosphate) and ITP. Seems to function as a house-cleaning enzyme that removes non-canonical purine nucleotides from the nucleotide pool, thus preventing their incorporation into DNA/RNA and avoiding chromosomal lesions.</text>
</comment>
<dbReference type="HAMAP" id="MF_01405">
    <property type="entry name" value="Non_canon_purine_NTPase"/>
    <property type="match status" value="1"/>
</dbReference>